<protein>
    <recommendedName>
        <fullName evidence="3">SsrA-binding protein</fullName>
    </recommendedName>
    <alternativeName>
        <fullName evidence="3">Small protein B</fullName>
    </alternativeName>
</protein>
<reference evidence="4 5" key="1">
    <citation type="journal article" date="2016" name="Nat. Commun.">
        <title>Thousands of microbial genomes shed light on interconnected biogeochemical processes in an aquifer system.</title>
        <authorList>
            <person name="Anantharaman K."/>
            <person name="Brown C.T."/>
            <person name="Hug L.A."/>
            <person name="Sharon I."/>
            <person name="Castelle C.J."/>
            <person name="Probst A.J."/>
            <person name="Thomas B.C."/>
            <person name="Singh A."/>
            <person name="Wilkins M.J."/>
            <person name="Karaoz U."/>
            <person name="Brodie E.L."/>
            <person name="Williams K.H."/>
            <person name="Hubbard S.S."/>
            <person name="Banfield J.F."/>
        </authorList>
    </citation>
    <scope>NUCLEOTIDE SEQUENCE [LARGE SCALE GENOMIC DNA]</scope>
</reference>
<name>A0A1F8DVB2_9BACT</name>
<comment type="caution">
    <text evidence="4">The sequence shown here is derived from an EMBL/GenBank/DDBJ whole genome shotgun (WGS) entry which is preliminary data.</text>
</comment>
<dbReference type="AlphaFoldDB" id="A0A1F8DVB2"/>
<dbReference type="GO" id="GO:0070929">
    <property type="term" value="P:trans-translation"/>
    <property type="evidence" value="ECO:0007669"/>
    <property type="project" value="UniProtKB-UniRule"/>
</dbReference>
<dbReference type="NCBIfam" id="NF003843">
    <property type="entry name" value="PRK05422.1"/>
    <property type="match status" value="1"/>
</dbReference>
<dbReference type="Pfam" id="PF01668">
    <property type="entry name" value="SmpB"/>
    <property type="match status" value="1"/>
</dbReference>
<dbReference type="SUPFAM" id="SSF74982">
    <property type="entry name" value="Small protein B (SmpB)"/>
    <property type="match status" value="1"/>
</dbReference>
<dbReference type="STRING" id="1802555.A2755_01250"/>
<gene>
    <name evidence="3" type="primary">smpB</name>
    <name evidence="4" type="ORF">A2755_01250</name>
</gene>
<dbReference type="NCBIfam" id="TIGR00086">
    <property type="entry name" value="smpB"/>
    <property type="match status" value="1"/>
</dbReference>
<dbReference type="CDD" id="cd09294">
    <property type="entry name" value="SmpB"/>
    <property type="match status" value="1"/>
</dbReference>
<dbReference type="GO" id="GO:0005829">
    <property type="term" value="C:cytosol"/>
    <property type="evidence" value="ECO:0007669"/>
    <property type="project" value="TreeGrafter"/>
</dbReference>
<dbReference type="GO" id="GO:0070930">
    <property type="term" value="P:trans-translation-dependent protein tagging"/>
    <property type="evidence" value="ECO:0007669"/>
    <property type="project" value="TreeGrafter"/>
</dbReference>
<dbReference type="InterPro" id="IPR020081">
    <property type="entry name" value="SsrA-bd_prot_CS"/>
</dbReference>
<evidence type="ECO:0000256" key="3">
    <source>
        <dbReference type="HAMAP-Rule" id="MF_00023"/>
    </source>
</evidence>
<evidence type="ECO:0000256" key="1">
    <source>
        <dbReference type="ARBA" id="ARBA00022490"/>
    </source>
</evidence>
<dbReference type="Proteomes" id="UP000177029">
    <property type="component" value="Unassembled WGS sequence"/>
</dbReference>
<dbReference type="GO" id="GO:0003723">
    <property type="term" value="F:RNA binding"/>
    <property type="evidence" value="ECO:0007669"/>
    <property type="project" value="UniProtKB-UniRule"/>
</dbReference>
<comment type="subcellular location">
    <subcellularLocation>
        <location evidence="3">Cytoplasm</location>
    </subcellularLocation>
    <text evidence="3">The tmRNA-SmpB complex associates with stalled 70S ribosomes.</text>
</comment>
<dbReference type="EMBL" id="MGIP01000002">
    <property type="protein sequence ID" value="OGM92376.1"/>
    <property type="molecule type" value="Genomic_DNA"/>
</dbReference>
<comment type="function">
    <text evidence="3">Required for rescue of stalled ribosomes mediated by trans-translation. Binds to transfer-messenger RNA (tmRNA), required for stable association of tmRNA with ribosomes. tmRNA and SmpB together mimic tRNA shape, replacing the anticodon stem-loop with SmpB. tmRNA is encoded by the ssrA gene; the 2 termini fold to resemble tRNA(Ala) and it encodes a 'tag peptide', a short internal open reading frame. During trans-translation Ala-aminoacylated tmRNA acts like a tRNA, entering the A-site of stalled ribosomes, displacing the stalled mRNA. The ribosome then switches to translate the ORF on the tmRNA; the nascent peptide is terminated with the 'tag peptide' encoded by the tmRNA and targeted for degradation. The ribosome is freed to recommence translation, which seems to be the essential function of trans-translation.</text>
</comment>
<organism evidence="4 5">
    <name type="scientific">Candidatus Wolfebacteria bacterium RIFCSPHIGHO2_01_FULL_48_22</name>
    <dbReference type="NCBI Taxonomy" id="1802555"/>
    <lineage>
        <taxon>Bacteria</taxon>
        <taxon>Candidatus Wolfeibacteriota</taxon>
    </lineage>
</organism>
<evidence type="ECO:0000313" key="4">
    <source>
        <dbReference type="EMBL" id="OGM92376.1"/>
    </source>
</evidence>
<keyword evidence="2 3" id="KW-0694">RNA-binding</keyword>
<evidence type="ECO:0000256" key="2">
    <source>
        <dbReference type="ARBA" id="ARBA00022884"/>
    </source>
</evidence>
<accession>A0A1F8DVB2</accession>
<dbReference type="PANTHER" id="PTHR30308:SF2">
    <property type="entry name" value="SSRA-BINDING PROTEIN"/>
    <property type="match status" value="1"/>
</dbReference>
<dbReference type="Gene3D" id="2.40.280.10">
    <property type="match status" value="1"/>
</dbReference>
<proteinExistence type="inferred from homology"/>
<dbReference type="InterPro" id="IPR023620">
    <property type="entry name" value="SmpB"/>
</dbReference>
<dbReference type="PANTHER" id="PTHR30308">
    <property type="entry name" value="TMRNA-BINDING COMPONENT OF TRANS-TRANSLATION TAGGING COMPLEX"/>
    <property type="match status" value="1"/>
</dbReference>
<sequence length="145" mass="16824">MEPIVNRKAYFDYEVVDTYEAGIVLLGHEVKAVRAGKVGIVGSYAKVYADEVWLVNATISPYQEKNTPADYDQKRARKLLLKQEEIKELIGKTKEKGYTLVPLKLYANRGRIKVELALCKSKKKYDKREVIKERETKRTLKRFIK</sequence>
<dbReference type="InterPro" id="IPR000037">
    <property type="entry name" value="SsrA-bd_prot"/>
</dbReference>
<dbReference type="PROSITE" id="PS01317">
    <property type="entry name" value="SSRP"/>
    <property type="match status" value="1"/>
</dbReference>
<comment type="similarity">
    <text evidence="3">Belongs to the SmpB family.</text>
</comment>
<dbReference type="HAMAP" id="MF_00023">
    <property type="entry name" value="SmpB"/>
    <property type="match status" value="1"/>
</dbReference>
<evidence type="ECO:0000313" key="5">
    <source>
        <dbReference type="Proteomes" id="UP000177029"/>
    </source>
</evidence>
<keyword evidence="1 3" id="KW-0963">Cytoplasm</keyword>